<keyword evidence="3 11" id="KW-0808">Transferase</keyword>
<dbReference type="GO" id="GO:0003677">
    <property type="term" value="F:DNA binding"/>
    <property type="evidence" value="ECO:0007669"/>
    <property type="project" value="InterPro"/>
</dbReference>
<dbReference type="EMBL" id="QRID01000011">
    <property type="protein sequence ID" value="RHG27500.1"/>
    <property type="molecule type" value="Genomic_DNA"/>
</dbReference>
<dbReference type="SUPFAM" id="SSF52540">
    <property type="entry name" value="P-loop containing nucleoside triphosphate hydrolases"/>
    <property type="match status" value="1"/>
</dbReference>
<dbReference type="InterPro" id="IPR005790">
    <property type="entry name" value="DNA_polIII_delta"/>
</dbReference>
<evidence type="ECO:0000256" key="3">
    <source>
        <dbReference type="ARBA" id="ARBA00022679"/>
    </source>
</evidence>
<dbReference type="EMBL" id="QSHO01000005">
    <property type="protein sequence ID" value="RHC17974.1"/>
    <property type="molecule type" value="Genomic_DNA"/>
</dbReference>
<comment type="caution">
    <text evidence="13">The sequence shown here is derived from an EMBL/GenBank/DDBJ whole genome shotgun (WGS) entry which is preliminary data.</text>
</comment>
<dbReference type="EMBL" id="WNAJ01000001">
    <property type="protein sequence ID" value="MTR83839.1"/>
    <property type="molecule type" value="Genomic_DNA"/>
</dbReference>
<dbReference type="PANTHER" id="PTHR34388">
    <property type="entry name" value="DNA POLYMERASE III SUBUNIT DELTA"/>
    <property type="match status" value="1"/>
</dbReference>
<organism evidence="13 18">
    <name type="scientific">Roseburia intestinalis</name>
    <dbReference type="NCBI Taxonomy" id="166486"/>
    <lineage>
        <taxon>Bacteria</taxon>
        <taxon>Bacillati</taxon>
        <taxon>Bacillota</taxon>
        <taxon>Clostridia</taxon>
        <taxon>Lachnospirales</taxon>
        <taxon>Lachnospiraceae</taxon>
        <taxon>Roseburia</taxon>
    </lineage>
</organism>
<evidence type="ECO:0000256" key="7">
    <source>
        <dbReference type="ARBA" id="ARBA00034754"/>
    </source>
</evidence>
<keyword evidence="6" id="KW-0239">DNA-directed DNA polymerase</keyword>
<evidence type="ECO:0000256" key="5">
    <source>
        <dbReference type="ARBA" id="ARBA00022705"/>
    </source>
</evidence>
<dbReference type="GO" id="GO:0003887">
    <property type="term" value="F:DNA-directed DNA polymerase activity"/>
    <property type="evidence" value="ECO:0007669"/>
    <property type="project" value="UniProtKB-KW"/>
</dbReference>
<evidence type="ECO:0000313" key="17">
    <source>
        <dbReference type="Proteomes" id="UP000284051"/>
    </source>
</evidence>
<evidence type="ECO:0000313" key="18">
    <source>
        <dbReference type="Proteomes" id="UP000284465"/>
    </source>
</evidence>
<keyword evidence="5" id="KW-0235">DNA replication</keyword>
<evidence type="ECO:0000313" key="13">
    <source>
        <dbReference type="EMBL" id="RHA66981.1"/>
    </source>
</evidence>
<dbReference type="EC" id="2.7.7.7" evidence="1"/>
<evidence type="ECO:0000256" key="1">
    <source>
        <dbReference type="ARBA" id="ARBA00012417"/>
    </source>
</evidence>
<evidence type="ECO:0000313" key="15">
    <source>
        <dbReference type="EMBL" id="RHG27500.1"/>
    </source>
</evidence>
<dbReference type="Proteomes" id="UP000283513">
    <property type="component" value="Unassembled WGS sequence"/>
</dbReference>
<dbReference type="PANTHER" id="PTHR34388:SF1">
    <property type="entry name" value="DNA POLYMERASE III SUBUNIT DELTA"/>
    <property type="match status" value="1"/>
</dbReference>
<evidence type="ECO:0000259" key="10">
    <source>
        <dbReference type="Pfam" id="PF21694"/>
    </source>
</evidence>
<evidence type="ECO:0000313" key="19">
    <source>
        <dbReference type="Proteomes" id="UP000478483"/>
    </source>
</evidence>
<reference evidence="11 19" key="2">
    <citation type="journal article" date="2019" name="Nat. Med.">
        <title>A library of human gut bacterial isolates paired with longitudinal multiomics data enables mechanistic microbiome research.</title>
        <authorList>
            <person name="Poyet M."/>
            <person name="Groussin M."/>
            <person name="Gibbons S.M."/>
            <person name="Avila-Pacheco J."/>
            <person name="Jiang X."/>
            <person name="Kearney S.M."/>
            <person name="Perrotta A.R."/>
            <person name="Berdy B."/>
            <person name="Zhao S."/>
            <person name="Lieberman T.D."/>
            <person name="Swanson P.K."/>
            <person name="Smith M."/>
            <person name="Roesemann S."/>
            <person name="Alexander J.E."/>
            <person name="Rich S.A."/>
            <person name="Livny J."/>
            <person name="Vlamakis H."/>
            <person name="Clish C."/>
            <person name="Bullock K."/>
            <person name="Deik A."/>
            <person name="Scott J."/>
            <person name="Pierce K.A."/>
            <person name="Xavier R.J."/>
            <person name="Alm E.J."/>
        </authorList>
    </citation>
    <scope>NUCLEOTIDE SEQUENCE [LARGE SCALE GENOMIC DNA]</scope>
    <source>
        <strain evidence="11 19">BIOML-A1</strain>
    </source>
</reference>
<name>A0A3R6GQ45_9FIRM</name>
<dbReference type="InterPro" id="IPR048466">
    <property type="entry name" value="DNA_pol3_delta-like_C"/>
</dbReference>
<dbReference type="EMBL" id="WGGT01000001">
    <property type="protein sequence ID" value="MVQ44153.1"/>
    <property type="molecule type" value="Genomic_DNA"/>
</dbReference>
<protein>
    <recommendedName>
        <fullName evidence="2">DNA polymerase III subunit delta</fullName>
        <ecNumber evidence="1">2.7.7.7</ecNumber>
    </recommendedName>
</protein>
<dbReference type="Proteomes" id="UP000479531">
    <property type="component" value="Unassembled WGS sequence"/>
</dbReference>
<evidence type="ECO:0000313" key="14">
    <source>
        <dbReference type="EMBL" id="RHC17974.1"/>
    </source>
</evidence>
<evidence type="ECO:0000259" key="9">
    <source>
        <dbReference type="Pfam" id="PF06144"/>
    </source>
</evidence>
<proteinExistence type="inferred from homology"/>
<evidence type="ECO:0000256" key="4">
    <source>
        <dbReference type="ARBA" id="ARBA00022695"/>
    </source>
</evidence>
<sequence>MKTIDDDIRSGNFKQIYLLYGTEAYLKKQYKDKLKNAMAAPDDNMNFTTFEGKNINPKEVIDLAETLPFFADRRVILIEDSGFFKSSCEDLAEYLTQVAPATHFIFVEEEVDKRSKMYKTVKNNGKIVEFSAQSEELLTRWILTRLKKEGKNITGSVMQLFLSRTGTDMGNIDRELEKLICYALDRDVITAEDVMAVTTEQTTNKIFEMVNAIAEHNQRKALDLYYDLLTLKEPPMRIMFLITRQFQILLNVRDMAGRGMDNQSIAKNAGIPPFAVKRNISQAKGFTMAQLKRALYDGADLEESVKTGRMNDQMAVELFIMKYSRSEK</sequence>
<dbReference type="GO" id="GO:0009360">
    <property type="term" value="C:DNA polymerase III complex"/>
    <property type="evidence" value="ECO:0007669"/>
    <property type="project" value="InterPro"/>
</dbReference>
<dbReference type="Pfam" id="PF21694">
    <property type="entry name" value="DNA_pol3_delta_C"/>
    <property type="match status" value="1"/>
</dbReference>
<accession>A0A3R6GQ45</accession>
<dbReference type="Gene3D" id="1.20.272.10">
    <property type="match status" value="1"/>
</dbReference>
<feature type="domain" description="DNA polymerase III delta subunit-like C-terminal" evidence="10">
    <location>
        <begin position="204"/>
        <end position="323"/>
    </location>
</feature>
<dbReference type="Proteomes" id="UP000478483">
    <property type="component" value="Unassembled WGS sequence"/>
</dbReference>
<dbReference type="NCBIfam" id="TIGR01128">
    <property type="entry name" value="holA"/>
    <property type="match status" value="1"/>
</dbReference>
<dbReference type="EMBL" id="QSFP01000010">
    <property type="protein sequence ID" value="RHA66981.1"/>
    <property type="molecule type" value="Genomic_DNA"/>
</dbReference>
<dbReference type="AlphaFoldDB" id="A0A3R6GQ45"/>
<dbReference type="InterPro" id="IPR010372">
    <property type="entry name" value="DNA_pol3_delta_N"/>
</dbReference>
<dbReference type="GO" id="GO:0006261">
    <property type="term" value="P:DNA-templated DNA replication"/>
    <property type="evidence" value="ECO:0007669"/>
    <property type="project" value="TreeGrafter"/>
</dbReference>
<dbReference type="RefSeq" id="WP_022112070.1">
    <property type="nucleotide sequence ID" value="NZ_CP097279.1"/>
</dbReference>
<dbReference type="Pfam" id="PF06144">
    <property type="entry name" value="DNA_pol3_delta"/>
    <property type="match status" value="1"/>
</dbReference>
<evidence type="ECO:0000313" key="20">
    <source>
        <dbReference type="Proteomes" id="UP000479531"/>
    </source>
</evidence>
<dbReference type="Gene3D" id="1.10.8.60">
    <property type="match status" value="1"/>
</dbReference>
<evidence type="ECO:0000256" key="2">
    <source>
        <dbReference type="ARBA" id="ARBA00017703"/>
    </source>
</evidence>
<evidence type="ECO:0000313" key="16">
    <source>
        <dbReference type="Proteomes" id="UP000283513"/>
    </source>
</evidence>
<evidence type="ECO:0000256" key="8">
    <source>
        <dbReference type="ARBA" id="ARBA00049244"/>
    </source>
</evidence>
<reference evidence="16 17" key="1">
    <citation type="submission" date="2018-08" db="EMBL/GenBank/DDBJ databases">
        <title>A genome reference for cultivated species of the human gut microbiota.</title>
        <authorList>
            <person name="Zou Y."/>
            <person name="Xue W."/>
            <person name="Luo G."/>
        </authorList>
    </citation>
    <scope>NUCLEOTIDE SEQUENCE [LARGE SCALE GENOMIC DNA]</scope>
    <source>
        <strain evidence="15 17">AM22-21LB</strain>
        <strain evidence="14 16">AM37-1AC</strain>
        <strain evidence="13 18">AM43-11</strain>
    </source>
</reference>
<reference evidence="12 20" key="3">
    <citation type="submission" date="2019-10" db="EMBL/GenBank/DDBJ databases">
        <title>Roseburia spp. ameliorate alcoholic fatty liver via restoration of gut barrier function.</title>
        <authorList>
            <person name="Seo B."/>
            <person name="Ko G."/>
        </authorList>
    </citation>
    <scope>NUCLEOTIDE SEQUENCE [LARGE SCALE GENOMIC DNA]</scope>
    <source>
        <strain evidence="12 20">SNUG30017</strain>
    </source>
</reference>
<dbReference type="Gene3D" id="3.40.50.300">
    <property type="entry name" value="P-loop containing nucleotide triphosphate hydrolases"/>
    <property type="match status" value="1"/>
</dbReference>
<dbReference type="InterPro" id="IPR027417">
    <property type="entry name" value="P-loop_NTPase"/>
</dbReference>
<gene>
    <name evidence="11" type="primary">holA</name>
    <name evidence="15" type="ORF">DW264_11735</name>
    <name evidence="14" type="ORF">DW856_07515</name>
    <name evidence="13" type="ORF">DW927_10350</name>
    <name evidence="12" type="ORF">GCK47_00130</name>
    <name evidence="11" type="ORF">GMD50_01980</name>
</gene>
<dbReference type="Proteomes" id="UP000284051">
    <property type="component" value="Unassembled WGS sequence"/>
</dbReference>
<dbReference type="InterPro" id="IPR008921">
    <property type="entry name" value="DNA_pol3_clamp-load_cplx_C"/>
</dbReference>
<comment type="catalytic activity">
    <reaction evidence="8">
        <text>DNA(n) + a 2'-deoxyribonucleoside 5'-triphosphate = DNA(n+1) + diphosphate</text>
        <dbReference type="Rhea" id="RHEA:22508"/>
        <dbReference type="Rhea" id="RHEA-COMP:17339"/>
        <dbReference type="Rhea" id="RHEA-COMP:17340"/>
        <dbReference type="ChEBI" id="CHEBI:33019"/>
        <dbReference type="ChEBI" id="CHEBI:61560"/>
        <dbReference type="ChEBI" id="CHEBI:173112"/>
        <dbReference type="EC" id="2.7.7.7"/>
    </reaction>
</comment>
<evidence type="ECO:0000256" key="6">
    <source>
        <dbReference type="ARBA" id="ARBA00022932"/>
    </source>
</evidence>
<evidence type="ECO:0000313" key="11">
    <source>
        <dbReference type="EMBL" id="MTR83839.1"/>
    </source>
</evidence>
<feature type="domain" description="DNA polymerase III delta N-terminal" evidence="9">
    <location>
        <begin position="17"/>
        <end position="130"/>
    </location>
</feature>
<evidence type="ECO:0000313" key="12">
    <source>
        <dbReference type="EMBL" id="MVQ44153.1"/>
    </source>
</evidence>
<dbReference type="GeneID" id="61434045"/>
<dbReference type="Proteomes" id="UP000284465">
    <property type="component" value="Unassembled WGS sequence"/>
</dbReference>
<keyword evidence="4 11" id="KW-0548">Nucleotidyltransferase</keyword>
<comment type="similarity">
    <text evidence="7">Belongs to the DNA polymerase HolA subunit family.</text>
</comment>
<dbReference type="SUPFAM" id="SSF48019">
    <property type="entry name" value="post-AAA+ oligomerization domain-like"/>
    <property type="match status" value="1"/>
</dbReference>